<evidence type="ECO:0008006" key="4">
    <source>
        <dbReference type="Google" id="ProtNLM"/>
    </source>
</evidence>
<sequence>MIRHSRRRVRPRFFVFLSLVIAMGAALFVMASRPSPPVRSPVAALPKKPRVSHELHCRTVQASFSLPQSLSNLRALTIGSSLIVAGLVPGSRNFQGVSVSITSQGLVQGPSPILFPGGNLVLSQNMEWWAGGVHGQTIQRSALNLQSDHSYANFLPTPLNRAAVALSPTGSELFMLGGSSQNALSNRIYQLTESSGSFHFWGTLPQAVDSPAAATGGNFLVVAGGTLAGGRFSSDVWIYQLSSRNLLTTLHLPYGIQGAQIIYTQHRFWLLGGEKSPGHLLSSIWLVTPARLIRTPVHLPVPLADFGAGVLNHRIWIVGGTTNHGLTSAIRTLTLKVDTIRSKNVK</sequence>
<protein>
    <recommendedName>
        <fullName evidence="4">Galactose oxidase</fullName>
    </recommendedName>
</protein>
<keyword evidence="1" id="KW-1133">Transmembrane helix</keyword>
<accession>A0A2T2X6F5</accession>
<gene>
    <name evidence="2" type="ORF">C7B43_07320</name>
</gene>
<reference evidence="2 3" key="1">
    <citation type="journal article" date="2014" name="BMC Genomics">
        <title>Comparison of environmental and isolate Sulfobacillus genomes reveals diverse carbon, sulfur, nitrogen, and hydrogen metabolisms.</title>
        <authorList>
            <person name="Justice N.B."/>
            <person name="Norman A."/>
            <person name="Brown C.T."/>
            <person name="Singh A."/>
            <person name="Thomas B.C."/>
            <person name="Banfield J.F."/>
        </authorList>
    </citation>
    <scope>NUCLEOTIDE SEQUENCE [LARGE SCALE GENOMIC DNA]</scope>
    <source>
        <strain evidence="2">AMDSBA1</strain>
    </source>
</reference>
<keyword evidence="1" id="KW-0472">Membrane</keyword>
<evidence type="ECO:0000313" key="2">
    <source>
        <dbReference type="EMBL" id="PSR30083.1"/>
    </source>
</evidence>
<feature type="transmembrane region" description="Helical" evidence="1">
    <location>
        <begin position="12"/>
        <end position="31"/>
    </location>
</feature>
<evidence type="ECO:0000313" key="3">
    <source>
        <dbReference type="Proteomes" id="UP000242699"/>
    </source>
</evidence>
<name>A0A2T2X6F5_9FIRM</name>
<organism evidence="2 3">
    <name type="scientific">Sulfobacillus benefaciens</name>
    <dbReference type="NCBI Taxonomy" id="453960"/>
    <lineage>
        <taxon>Bacteria</taxon>
        <taxon>Bacillati</taxon>
        <taxon>Bacillota</taxon>
        <taxon>Clostridia</taxon>
        <taxon>Eubacteriales</taxon>
        <taxon>Clostridiales Family XVII. Incertae Sedis</taxon>
        <taxon>Sulfobacillus</taxon>
    </lineage>
</organism>
<comment type="caution">
    <text evidence="2">The sequence shown here is derived from an EMBL/GenBank/DDBJ whole genome shotgun (WGS) entry which is preliminary data.</text>
</comment>
<dbReference type="Gene3D" id="2.120.10.80">
    <property type="entry name" value="Kelch-type beta propeller"/>
    <property type="match status" value="1"/>
</dbReference>
<proteinExistence type="predicted"/>
<dbReference type="SUPFAM" id="SSF117281">
    <property type="entry name" value="Kelch motif"/>
    <property type="match status" value="1"/>
</dbReference>
<dbReference type="EMBL" id="PXYT01000013">
    <property type="protein sequence ID" value="PSR30083.1"/>
    <property type="molecule type" value="Genomic_DNA"/>
</dbReference>
<dbReference type="Proteomes" id="UP000242699">
    <property type="component" value="Unassembled WGS sequence"/>
</dbReference>
<keyword evidence="1" id="KW-0812">Transmembrane</keyword>
<dbReference type="AlphaFoldDB" id="A0A2T2X6F5"/>
<evidence type="ECO:0000256" key="1">
    <source>
        <dbReference type="SAM" id="Phobius"/>
    </source>
</evidence>
<dbReference type="InterPro" id="IPR015915">
    <property type="entry name" value="Kelch-typ_b-propeller"/>
</dbReference>